<evidence type="ECO:0000256" key="1">
    <source>
        <dbReference type="ARBA" id="ARBA00004141"/>
    </source>
</evidence>
<dbReference type="GO" id="GO:0016020">
    <property type="term" value="C:membrane"/>
    <property type="evidence" value="ECO:0007669"/>
    <property type="project" value="UniProtKB-SubCell"/>
</dbReference>
<keyword evidence="5 7" id="KW-0472">Membrane</keyword>
<dbReference type="OrthoDB" id="277931at2759"/>
<feature type="compositionally biased region" description="Basic and acidic residues" evidence="6">
    <location>
        <begin position="264"/>
        <end position="274"/>
    </location>
</feature>
<feature type="region of interest" description="Disordered" evidence="6">
    <location>
        <begin position="811"/>
        <end position="856"/>
    </location>
</feature>
<evidence type="ECO:0000256" key="4">
    <source>
        <dbReference type="ARBA" id="ARBA00022989"/>
    </source>
</evidence>
<keyword evidence="10" id="KW-1185">Reference proteome</keyword>
<evidence type="ECO:0000256" key="6">
    <source>
        <dbReference type="SAM" id="MobiDB-lite"/>
    </source>
</evidence>
<dbReference type="EMBL" id="KK088415">
    <property type="protein sequence ID" value="EYE97744.1"/>
    <property type="molecule type" value="Genomic_DNA"/>
</dbReference>
<feature type="compositionally biased region" description="Polar residues" evidence="6">
    <location>
        <begin position="242"/>
        <end position="260"/>
    </location>
</feature>
<reference evidence="10" key="1">
    <citation type="journal article" date="2014" name="Nat. Commun.">
        <title>Genomic adaptations of the halophilic Dead Sea filamentous fungus Eurotium rubrum.</title>
        <authorList>
            <person name="Kis-Papo T."/>
            <person name="Weig A.R."/>
            <person name="Riley R."/>
            <person name="Persoh D."/>
            <person name="Salamov A."/>
            <person name="Sun H."/>
            <person name="Lipzen A."/>
            <person name="Wasser S.P."/>
            <person name="Rambold G."/>
            <person name="Grigoriev I.V."/>
            <person name="Nevo E."/>
        </authorList>
    </citation>
    <scope>NUCLEOTIDE SEQUENCE [LARGE SCALE GENOMIC DNA]</scope>
    <source>
        <strain evidence="10">CBS 135680</strain>
    </source>
</reference>
<sequence length="872" mass="95063">MTSVDGWPVRRYDARFGVKADIESILAKPTWSVRSLLPDSAKESSPSVTPEQLHHLLRLSALPFPASQEEEIFMLKTLESQIHFVKEIQRADATGVVPLQSIRDESPEAIKENTIGLDKLKEALSTERVFGRRKKIQRMRTERSERPDGNAWDGNALGYASKTKGRFFVDFKEKHGSKFGLGPSDDDAQAPATDRGQDLTTILDRSQRGDLTILVALIAKDMRNGIERNFQTQGPNSRGPPTDQSAQGAGNQKTTPSSASPPADEPKYGDERPWFAESSSNENKEAASSALSFFDDWRDSLLLRVGEVVNQDYEGSEEEGGSDSQDLESDVPVEINERSLDKLRKIYPPTDTPLVDLPKAKKLLILHSLLLLVLSLEHYNGLSRVLMLRVASSLGLDVKLLNDNETKVARGLLDMALKQPSNAESEEQAKKNDVARKVKVGIASVAGAVLIGVTGGLAAPLVAAGLGTVMGGLGLGATAVAGYLGALAGSGVIVGGLFGAYGGRMTGRMMDKYAREVEDFAFIPLRGPRRRSENEKEAAQEDHRLRVTIGITGWAEDAADLVVPWRVVGSESEVFALRWELESLLKLGNAMSALVTSAAWTFAGREVLSKTIFASIMSAVMLPMGLAKVASVADNPFSVAKARSDKAGVVLADALINKVQGERPVNLIGYSLGSRVIFSCLQTLAKRRAYGLVESVILMGSPTPSNTEHWRRMRSVVSGRLVNVYSENDGVLALLYRTSSLQFGVAGLQPVEGLPGVENLDASSVINGHLRYQYLLGRLLNVVGLQGIDFYEASRGEAALAAQDQWEEEQRRKNKREVEAEAGDKSAKEILESGEGMGSEQERLRKQVDQKTQEHLLPRKMEQASIRFAYVV</sequence>
<name>A0A017SM73_ASPRC</name>
<feature type="compositionally biased region" description="Basic and acidic residues" evidence="6">
    <location>
        <begin position="840"/>
        <end position="856"/>
    </location>
</feature>
<dbReference type="AlphaFoldDB" id="A0A017SM73"/>
<dbReference type="HOGENOM" id="CLU_007407_0_0_1"/>
<evidence type="ECO:0000313" key="9">
    <source>
        <dbReference type="EMBL" id="EYE97744.1"/>
    </source>
</evidence>
<evidence type="ECO:0000256" key="3">
    <source>
        <dbReference type="ARBA" id="ARBA00022692"/>
    </source>
</evidence>
<evidence type="ECO:0000256" key="5">
    <source>
        <dbReference type="ARBA" id="ARBA00023136"/>
    </source>
</evidence>
<dbReference type="Pfam" id="PF05277">
    <property type="entry name" value="DUF726"/>
    <property type="match status" value="1"/>
</dbReference>
<feature type="domain" description="Glutamyl-tRNA amidotransferase complex subunit Gta3" evidence="8">
    <location>
        <begin position="43"/>
        <end position="99"/>
    </location>
</feature>
<dbReference type="RefSeq" id="XP_040641432.1">
    <property type="nucleotide sequence ID" value="XM_040787099.1"/>
</dbReference>
<dbReference type="SUPFAM" id="SSF53474">
    <property type="entry name" value="alpha/beta-Hydrolases"/>
    <property type="match status" value="1"/>
</dbReference>
<proteinExistence type="inferred from homology"/>
<dbReference type="GeneID" id="63702223"/>
<feature type="region of interest" description="Disordered" evidence="6">
    <location>
        <begin position="228"/>
        <end position="281"/>
    </location>
</feature>
<evidence type="ECO:0000256" key="2">
    <source>
        <dbReference type="ARBA" id="ARBA00009824"/>
    </source>
</evidence>
<dbReference type="Proteomes" id="UP000019804">
    <property type="component" value="Unassembled WGS sequence"/>
</dbReference>
<evidence type="ECO:0000259" key="8">
    <source>
        <dbReference type="Pfam" id="PF20978"/>
    </source>
</evidence>
<dbReference type="InterPro" id="IPR007941">
    <property type="entry name" value="DUF726"/>
</dbReference>
<dbReference type="InterPro" id="IPR029058">
    <property type="entry name" value="AB_hydrolase_fold"/>
</dbReference>
<organism evidence="9 10">
    <name type="scientific">Aspergillus ruber (strain CBS 135680)</name>
    <dbReference type="NCBI Taxonomy" id="1388766"/>
    <lineage>
        <taxon>Eukaryota</taxon>
        <taxon>Fungi</taxon>
        <taxon>Dikarya</taxon>
        <taxon>Ascomycota</taxon>
        <taxon>Pezizomycotina</taxon>
        <taxon>Eurotiomycetes</taxon>
        <taxon>Eurotiomycetidae</taxon>
        <taxon>Eurotiales</taxon>
        <taxon>Aspergillaceae</taxon>
        <taxon>Aspergillus</taxon>
        <taxon>Aspergillus subgen. Aspergillus</taxon>
    </lineage>
</organism>
<comment type="similarity">
    <text evidence="2">Belongs to the TMCO4 family.</text>
</comment>
<keyword evidence="4 7" id="KW-1133">Transmembrane helix</keyword>
<evidence type="ECO:0000256" key="7">
    <source>
        <dbReference type="SAM" id="Phobius"/>
    </source>
</evidence>
<comment type="subcellular location">
    <subcellularLocation>
        <location evidence="1">Membrane</location>
        <topology evidence="1">Multi-pass membrane protein</topology>
    </subcellularLocation>
</comment>
<dbReference type="Gene3D" id="3.40.50.1820">
    <property type="entry name" value="alpha/beta hydrolase"/>
    <property type="match status" value="1"/>
</dbReference>
<dbReference type="PANTHER" id="PTHR17920:SF22">
    <property type="entry name" value="DUF726 DOMAIN PROTEIN (AFU_ORTHOLOGUE AFUA_2G12860)"/>
    <property type="match status" value="1"/>
</dbReference>
<feature type="transmembrane region" description="Helical" evidence="7">
    <location>
        <begin position="363"/>
        <end position="379"/>
    </location>
</feature>
<feature type="compositionally biased region" description="Basic and acidic residues" evidence="6">
    <location>
        <begin position="811"/>
        <end position="831"/>
    </location>
</feature>
<accession>A0A017SM73</accession>
<evidence type="ECO:0000313" key="10">
    <source>
        <dbReference type="Proteomes" id="UP000019804"/>
    </source>
</evidence>
<keyword evidence="3 7" id="KW-0812">Transmembrane</keyword>
<dbReference type="PANTHER" id="PTHR17920">
    <property type="entry name" value="TRANSMEMBRANE AND COILED-COIL DOMAIN-CONTAINING PROTEIN 4 TMCO4"/>
    <property type="match status" value="1"/>
</dbReference>
<dbReference type="InterPro" id="IPR049545">
    <property type="entry name" value="Gta3_dom"/>
</dbReference>
<dbReference type="Pfam" id="PF20978">
    <property type="entry name" value="Gta3"/>
    <property type="match status" value="1"/>
</dbReference>
<protein>
    <submittedName>
        <fullName evidence="9">DUF726-domain-containing protein</fullName>
    </submittedName>
</protein>
<gene>
    <name evidence="9" type="ORF">EURHEDRAFT_529219</name>
</gene>
<feature type="transmembrane region" description="Helical" evidence="7">
    <location>
        <begin position="483"/>
        <end position="503"/>
    </location>
</feature>
<feature type="transmembrane region" description="Helical" evidence="7">
    <location>
        <begin position="440"/>
        <end position="463"/>
    </location>
</feature>